<protein>
    <submittedName>
        <fullName evidence="1">Uncharacterized protein</fullName>
    </submittedName>
</protein>
<dbReference type="Proteomes" id="UP000290433">
    <property type="component" value="Unassembled WGS sequence"/>
</dbReference>
<evidence type="ECO:0000313" key="2">
    <source>
        <dbReference type="Proteomes" id="UP000290433"/>
    </source>
</evidence>
<comment type="caution">
    <text evidence="1">The sequence shown here is derived from an EMBL/GenBank/DDBJ whole genome shotgun (WGS) entry which is preliminary data.</text>
</comment>
<accession>A0A444VRZ8</accession>
<sequence length="161" mass="19399">MDCIIIENLKVLSENFKHKFDTFSNSVLFVSEVNKIKIQFEDDSYFKVTYNLCFSEKIVFVPKEALYDFCFDLFRRPNEDTEVICNVGKTIEIEKWLEIEKNESLDVLNNIQKELNYNYRIKHLALESFQFNIFYFNGLLVFEHKNKEYLSNVFDFKSIKY</sequence>
<dbReference type="RefSeq" id="WP_129749190.1">
    <property type="nucleotide sequence ID" value="NZ_JUIV01000036.1"/>
</dbReference>
<organism evidence="1 2">
    <name type="scientific">Flavobacterium anhuiense</name>
    <dbReference type="NCBI Taxonomy" id="459526"/>
    <lineage>
        <taxon>Bacteria</taxon>
        <taxon>Pseudomonadati</taxon>
        <taxon>Bacteroidota</taxon>
        <taxon>Flavobacteriia</taxon>
        <taxon>Flavobacteriales</taxon>
        <taxon>Flavobacteriaceae</taxon>
        <taxon>Flavobacterium</taxon>
    </lineage>
</organism>
<gene>
    <name evidence="1" type="ORF">NU08_4587</name>
</gene>
<evidence type="ECO:0000313" key="1">
    <source>
        <dbReference type="EMBL" id="RYJ36391.1"/>
    </source>
</evidence>
<dbReference type="OrthoDB" id="1358707at2"/>
<dbReference type="AlphaFoldDB" id="A0A444VRZ8"/>
<proteinExistence type="predicted"/>
<name>A0A444VRZ8_9FLAO</name>
<dbReference type="EMBL" id="JUIV01000036">
    <property type="protein sequence ID" value="RYJ36391.1"/>
    <property type="molecule type" value="Genomic_DNA"/>
</dbReference>
<reference evidence="1 2" key="1">
    <citation type="submission" date="2014-12" db="EMBL/GenBank/DDBJ databases">
        <title>Genome sequence of Flavobacterium anhuiense RCM74.</title>
        <authorList>
            <person name="Kim J.F."/>
            <person name="Song J.Y."/>
            <person name="Kwak M.-J."/>
            <person name="Lee S.-W."/>
        </authorList>
    </citation>
    <scope>NUCLEOTIDE SEQUENCE [LARGE SCALE GENOMIC DNA]</scope>
    <source>
        <strain evidence="1 2">RCM74</strain>
    </source>
</reference>